<organism evidence="1 2">
    <name type="scientific">Winogradskyella eximia</name>
    <dbReference type="NCBI Taxonomy" id="262006"/>
    <lineage>
        <taxon>Bacteria</taxon>
        <taxon>Pseudomonadati</taxon>
        <taxon>Bacteroidota</taxon>
        <taxon>Flavobacteriia</taxon>
        <taxon>Flavobacteriales</taxon>
        <taxon>Flavobacteriaceae</taxon>
        <taxon>Winogradskyella</taxon>
    </lineage>
</organism>
<dbReference type="InterPro" id="IPR047765">
    <property type="entry name" value="GHMP_GYDIA-like"/>
</dbReference>
<dbReference type="SUPFAM" id="SSF54211">
    <property type="entry name" value="Ribosomal protein S5 domain 2-like"/>
    <property type="match status" value="1"/>
</dbReference>
<gene>
    <name evidence="1" type="ORF">DFQ10_101732</name>
</gene>
<dbReference type="RefSeq" id="WP_115816045.1">
    <property type="nucleotide sequence ID" value="NZ_QRDV01000001.1"/>
</dbReference>
<dbReference type="GO" id="GO:0016301">
    <property type="term" value="F:kinase activity"/>
    <property type="evidence" value="ECO:0007669"/>
    <property type="project" value="UniProtKB-KW"/>
</dbReference>
<dbReference type="InterPro" id="IPR020568">
    <property type="entry name" value="Ribosomal_Su5_D2-typ_SF"/>
</dbReference>
<evidence type="ECO:0000313" key="2">
    <source>
        <dbReference type="Proteomes" id="UP000256980"/>
    </source>
</evidence>
<name>A0A3D9HBV0_9FLAO</name>
<dbReference type="OrthoDB" id="5288719at2"/>
<comment type="caution">
    <text evidence="1">The sequence shown here is derived from an EMBL/GenBank/DDBJ whole genome shotgun (WGS) entry which is preliminary data.</text>
</comment>
<keyword evidence="2" id="KW-1185">Reference proteome</keyword>
<keyword evidence="1" id="KW-0808">Transferase</keyword>
<proteinExistence type="predicted"/>
<reference evidence="1 2" key="1">
    <citation type="submission" date="2018-07" db="EMBL/GenBank/DDBJ databases">
        <title>Genomic Encyclopedia of Type Strains, Phase III (KMG-III): the genomes of soil and plant-associated and newly described type strains.</title>
        <authorList>
            <person name="Whitman W."/>
        </authorList>
    </citation>
    <scope>NUCLEOTIDE SEQUENCE [LARGE SCALE GENOMIC DNA]</scope>
    <source>
        <strain evidence="1 2">CECT 7946</strain>
    </source>
</reference>
<keyword evidence="1" id="KW-0418">Kinase</keyword>
<dbReference type="AlphaFoldDB" id="A0A3D9HBV0"/>
<sequence length="310" mass="34751">MNTNSKIYRSNGKLLLTAEYAVLDGAKALAIPTKYGQSLSVIANNSNKINWKSYNELGEVWFEDVFSIENAPTALSVTSALKNDISERLIEILKAVLSLNPEFLTSNLGYNITTHQDFNRLWGLGTSSTLINNIANWANVDAYQLLAKTFGGSGYDIACAQHNYPITYQLNSKHKPKVEAVNFHPNFKHQLYFVYLNQKQNSRDGISTYKKNAEINSDNISQINAITEAMIVCKSLSEFESLVEKHEDIISKLTQQDPIKNQFFSDFNGTIKSLGAWGGDFVLVTSKNNPKAYFNAKGYDTVIPYEDMIL</sequence>
<evidence type="ECO:0000313" key="1">
    <source>
        <dbReference type="EMBL" id="RED46954.1"/>
    </source>
</evidence>
<dbReference type="EMBL" id="QRDV01000001">
    <property type="protein sequence ID" value="RED46954.1"/>
    <property type="molecule type" value="Genomic_DNA"/>
</dbReference>
<dbReference type="Proteomes" id="UP000256980">
    <property type="component" value="Unassembled WGS sequence"/>
</dbReference>
<protein>
    <submittedName>
        <fullName evidence="1">Mevalonate kinase</fullName>
    </submittedName>
</protein>
<dbReference type="Gene3D" id="3.30.230.10">
    <property type="match status" value="1"/>
</dbReference>
<accession>A0A3D9HBV0</accession>
<dbReference type="NCBIfam" id="NF040656">
    <property type="entry name" value="GHMP_GYDIA"/>
    <property type="match status" value="1"/>
</dbReference>
<dbReference type="InterPro" id="IPR014721">
    <property type="entry name" value="Ribsml_uS5_D2-typ_fold_subgr"/>
</dbReference>